<feature type="transmembrane region" description="Helical" evidence="8">
    <location>
        <begin position="320"/>
        <end position="337"/>
    </location>
</feature>
<accession>A0A919PC07</accession>
<organism evidence="10 11">
    <name type="scientific">Cellulomonas pakistanensis</name>
    <dbReference type="NCBI Taxonomy" id="992287"/>
    <lineage>
        <taxon>Bacteria</taxon>
        <taxon>Bacillati</taxon>
        <taxon>Actinomycetota</taxon>
        <taxon>Actinomycetes</taxon>
        <taxon>Micrococcales</taxon>
        <taxon>Cellulomonadaceae</taxon>
        <taxon>Cellulomonas</taxon>
    </lineage>
</organism>
<keyword evidence="2" id="KW-0813">Transport</keyword>
<evidence type="ECO:0000259" key="9">
    <source>
        <dbReference type="PROSITE" id="PS50850"/>
    </source>
</evidence>
<feature type="transmembrane region" description="Helical" evidence="8">
    <location>
        <begin position="372"/>
        <end position="394"/>
    </location>
</feature>
<feature type="transmembrane region" description="Helical" evidence="8">
    <location>
        <begin position="141"/>
        <end position="161"/>
    </location>
</feature>
<feature type="region of interest" description="Disordered" evidence="7">
    <location>
        <begin position="467"/>
        <end position="490"/>
    </location>
</feature>
<keyword evidence="5 8" id="KW-1133">Transmembrane helix</keyword>
<protein>
    <submittedName>
        <fullName evidence="10">MFS transporter</fullName>
    </submittedName>
</protein>
<feature type="compositionally biased region" description="Low complexity" evidence="7">
    <location>
        <begin position="1"/>
        <end position="23"/>
    </location>
</feature>
<evidence type="ECO:0000256" key="6">
    <source>
        <dbReference type="ARBA" id="ARBA00023136"/>
    </source>
</evidence>
<dbReference type="PANTHER" id="PTHR23513">
    <property type="entry name" value="INTEGRAL MEMBRANE EFFLUX PROTEIN-RELATED"/>
    <property type="match status" value="1"/>
</dbReference>
<feature type="transmembrane region" description="Helical" evidence="8">
    <location>
        <begin position="233"/>
        <end position="252"/>
    </location>
</feature>
<dbReference type="Gene3D" id="1.20.1250.20">
    <property type="entry name" value="MFS general substrate transporter like domains"/>
    <property type="match status" value="1"/>
</dbReference>
<feature type="transmembrane region" description="Helical" evidence="8">
    <location>
        <begin position="204"/>
        <end position="227"/>
    </location>
</feature>
<evidence type="ECO:0000256" key="8">
    <source>
        <dbReference type="SAM" id="Phobius"/>
    </source>
</evidence>
<dbReference type="InterPro" id="IPR020846">
    <property type="entry name" value="MFS_dom"/>
</dbReference>
<feature type="compositionally biased region" description="Basic residues" evidence="7">
    <location>
        <begin position="24"/>
        <end position="41"/>
    </location>
</feature>
<evidence type="ECO:0000313" key="11">
    <source>
        <dbReference type="Proteomes" id="UP000642125"/>
    </source>
</evidence>
<feature type="domain" description="Major facilitator superfamily (MFS) profile" evidence="9">
    <location>
        <begin position="67"/>
        <end position="460"/>
    </location>
</feature>
<dbReference type="Pfam" id="PF05977">
    <property type="entry name" value="MFS_3"/>
    <property type="match status" value="1"/>
</dbReference>
<feature type="transmembrane region" description="Helical" evidence="8">
    <location>
        <begin position="108"/>
        <end position="129"/>
    </location>
</feature>
<comment type="subcellular location">
    <subcellularLocation>
        <location evidence="1">Cell membrane</location>
        <topology evidence="1">Multi-pass membrane protein</topology>
    </subcellularLocation>
</comment>
<keyword evidence="3" id="KW-1003">Cell membrane</keyword>
<dbReference type="AlphaFoldDB" id="A0A919PC07"/>
<dbReference type="PANTHER" id="PTHR23513:SF11">
    <property type="entry name" value="STAPHYLOFERRIN A TRANSPORTER"/>
    <property type="match status" value="1"/>
</dbReference>
<name>A0A919PC07_9CELL</name>
<sequence length="490" mass="50956">MPSARRPSTSPTRTRRPATTGTSRLRRTLHGPRLALHRRPRPVADTPADAAAAASTATPAPKPRNATLAALGVRNFRLYVFSQVLTNTSGWAARVAQDWLVLSLTGSAALVGLTVTLQFVPMLLLGLVGGVVADRFPRRRVLMVTQSVFGLSTLAIAVLAISGHVQAWHVLVAAFVSGLATVFDNPARQAFVHEVAGPEHLRQAISVNSAVFQLGGLVGPAVAGGLISAVGEGWTFLLNAVACLAAVVLLAVMRTGELTAAPVVARAKGQLREGLAYVRRSPRILWSVVLVGFVAITGVNMATVLAAYTDQVFRTDAGGYALLTSMLAVGALTGALLSTRRRGSRITHLVLLAGAIGLLQLLAAAAPSRPVFITVLIAMGVVTLLYLTGSNTLVQTTVAPHVRGRVMALYVLVLLGAQAVSGTLVGWICEHLGARAGMVACGVGPLLGAVVVGLALARRSDGGTRATIHRFTHRSPADEAPEPAREAAAA</sequence>
<feature type="transmembrane region" description="Helical" evidence="8">
    <location>
        <begin position="406"/>
        <end position="428"/>
    </location>
</feature>
<evidence type="ECO:0000256" key="3">
    <source>
        <dbReference type="ARBA" id="ARBA00022475"/>
    </source>
</evidence>
<dbReference type="RefSeq" id="WP_239068727.1">
    <property type="nucleotide sequence ID" value="NZ_BONO01000016.1"/>
</dbReference>
<feature type="region of interest" description="Disordered" evidence="7">
    <location>
        <begin position="1"/>
        <end position="63"/>
    </location>
</feature>
<evidence type="ECO:0000256" key="7">
    <source>
        <dbReference type="SAM" id="MobiDB-lite"/>
    </source>
</evidence>
<keyword evidence="4 8" id="KW-0812">Transmembrane</keyword>
<dbReference type="GO" id="GO:0022857">
    <property type="term" value="F:transmembrane transporter activity"/>
    <property type="evidence" value="ECO:0007669"/>
    <property type="project" value="InterPro"/>
</dbReference>
<comment type="caution">
    <text evidence="10">The sequence shown here is derived from an EMBL/GenBank/DDBJ whole genome shotgun (WGS) entry which is preliminary data.</text>
</comment>
<reference evidence="10" key="1">
    <citation type="submission" date="2021-01" db="EMBL/GenBank/DDBJ databases">
        <title>Whole genome shotgun sequence of Cellulomonas pakistanensis NBRC 110800.</title>
        <authorList>
            <person name="Komaki H."/>
            <person name="Tamura T."/>
        </authorList>
    </citation>
    <scope>NUCLEOTIDE SEQUENCE</scope>
    <source>
        <strain evidence="10">NBRC 110800</strain>
    </source>
</reference>
<evidence type="ECO:0000313" key="10">
    <source>
        <dbReference type="EMBL" id="GIG36918.1"/>
    </source>
</evidence>
<keyword evidence="11" id="KW-1185">Reference proteome</keyword>
<feature type="transmembrane region" description="Helical" evidence="8">
    <location>
        <begin position="167"/>
        <end position="183"/>
    </location>
</feature>
<dbReference type="InterPro" id="IPR036259">
    <property type="entry name" value="MFS_trans_sf"/>
</dbReference>
<evidence type="ECO:0000256" key="2">
    <source>
        <dbReference type="ARBA" id="ARBA00022448"/>
    </source>
</evidence>
<dbReference type="CDD" id="cd06173">
    <property type="entry name" value="MFS_MefA_like"/>
    <property type="match status" value="1"/>
</dbReference>
<evidence type="ECO:0000256" key="5">
    <source>
        <dbReference type="ARBA" id="ARBA00022989"/>
    </source>
</evidence>
<dbReference type="SUPFAM" id="SSF103473">
    <property type="entry name" value="MFS general substrate transporter"/>
    <property type="match status" value="1"/>
</dbReference>
<evidence type="ECO:0000256" key="4">
    <source>
        <dbReference type="ARBA" id="ARBA00022692"/>
    </source>
</evidence>
<feature type="transmembrane region" description="Helical" evidence="8">
    <location>
        <begin position="434"/>
        <end position="457"/>
    </location>
</feature>
<feature type="compositionally biased region" description="Low complexity" evidence="7">
    <location>
        <begin position="44"/>
        <end position="59"/>
    </location>
</feature>
<feature type="transmembrane region" description="Helical" evidence="8">
    <location>
        <begin position="349"/>
        <end position="366"/>
    </location>
</feature>
<dbReference type="PROSITE" id="PS50850">
    <property type="entry name" value="MFS"/>
    <property type="match status" value="1"/>
</dbReference>
<feature type="transmembrane region" description="Helical" evidence="8">
    <location>
        <begin position="284"/>
        <end position="308"/>
    </location>
</feature>
<proteinExistence type="predicted"/>
<gene>
    <name evidence="10" type="ORF">Cpa01nite_22990</name>
</gene>
<dbReference type="Proteomes" id="UP000642125">
    <property type="component" value="Unassembled WGS sequence"/>
</dbReference>
<keyword evidence="6 8" id="KW-0472">Membrane</keyword>
<dbReference type="GO" id="GO:0005886">
    <property type="term" value="C:plasma membrane"/>
    <property type="evidence" value="ECO:0007669"/>
    <property type="project" value="UniProtKB-SubCell"/>
</dbReference>
<dbReference type="EMBL" id="BONO01000016">
    <property type="protein sequence ID" value="GIG36918.1"/>
    <property type="molecule type" value="Genomic_DNA"/>
</dbReference>
<evidence type="ECO:0000256" key="1">
    <source>
        <dbReference type="ARBA" id="ARBA00004651"/>
    </source>
</evidence>
<dbReference type="InterPro" id="IPR010290">
    <property type="entry name" value="TM_effector"/>
</dbReference>